<keyword evidence="1" id="KW-0472">Membrane</keyword>
<evidence type="ECO:0000313" key="2">
    <source>
        <dbReference type="EMBL" id="OZT76349.1"/>
    </source>
</evidence>
<dbReference type="Pfam" id="PF10002">
    <property type="entry name" value="DUF2243"/>
    <property type="match status" value="1"/>
</dbReference>
<feature type="transmembrane region" description="Helical" evidence="1">
    <location>
        <begin position="50"/>
        <end position="76"/>
    </location>
</feature>
<feature type="transmembrane region" description="Helical" evidence="1">
    <location>
        <begin position="128"/>
        <end position="148"/>
    </location>
</feature>
<keyword evidence="1" id="KW-1133">Transmembrane helix</keyword>
<feature type="transmembrane region" description="Helical" evidence="1">
    <location>
        <begin position="88"/>
        <end position="108"/>
    </location>
</feature>
<accession>A0A265E448</accession>
<dbReference type="AlphaFoldDB" id="A0A265E448"/>
<name>A0A265E448_9STAP</name>
<organism evidence="2 3">
    <name type="scientific">Salinicoccus roseus</name>
    <dbReference type="NCBI Taxonomy" id="45670"/>
    <lineage>
        <taxon>Bacteria</taxon>
        <taxon>Bacillati</taxon>
        <taxon>Bacillota</taxon>
        <taxon>Bacilli</taxon>
        <taxon>Bacillales</taxon>
        <taxon>Staphylococcaceae</taxon>
        <taxon>Salinicoccus</taxon>
    </lineage>
</organism>
<keyword evidence="1" id="KW-0812">Transmembrane</keyword>
<proteinExistence type="predicted"/>
<dbReference type="RefSeq" id="WP_094907262.1">
    <property type="nucleotide sequence ID" value="NZ_NPEZ01000007.1"/>
</dbReference>
<feature type="transmembrane region" description="Helical" evidence="1">
    <location>
        <begin position="12"/>
        <end position="30"/>
    </location>
</feature>
<comment type="caution">
    <text evidence="2">The sequence shown here is derived from an EMBL/GenBank/DDBJ whole genome shotgun (WGS) entry which is preliminary data.</text>
</comment>
<reference evidence="2 3" key="1">
    <citation type="submission" date="2017-07" db="EMBL/GenBank/DDBJ databases">
        <title>Shotgun whole genome sequences of three halophilic bacterial isolates.</title>
        <authorList>
            <person name="Pozzo T."/>
            <person name="Higdon S.M."/>
            <person name="Quillaguaman J."/>
        </authorList>
    </citation>
    <scope>NUCLEOTIDE SEQUENCE [LARGE SCALE GENOMIC DNA]</scope>
    <source>
        <strain evidence="2 3">BU-1</strain>
    </source>
</reference>
<dbReference type="EMBL" id="NPEZ01000007">
    <property type="protein sequence ID" value="OZT76349.1"/>
    <property type="molecule type" value="Genomic_DNA"/>
</dbReference>
<dbReference type="Proteomes" id="UP000216682">
    <property type="component" value="Unassembled WGS sequence"/>
</dbReference>
<sequence>MARKQEISHAKPAMNIWSGVLFGIGLMALIDEIIFHQLLQWHHFYDLSTPFIGILSDGLLNAFALFALVAGLFMFADIQRRHIAHMRTWTASLFLGLGGFQVFDGIVNHKLLQIHQVRYGVEILPYDLAWNISGLMLLIIGTVLFTQARKRMKPSEAR</sequence>
<dbReference type="InterPro" id="IPR018719">
    <property type="entry name" value="DUF2243_membrane"/>
</dbReference>
<evidence type="ECO:0008006" key="4">
    <source>
        <dbReference type="Google" id="ProtNLM"/>
    </source>
</evidence>
<evidence type="ECO:0000256" key="1">
    <source>
        <dbReference type="SAM" id="Phobius"/>
    </source>
</evidence>
<evidence type="ECO:0000313" key="3">
    <source>
        <dbReference type="Proteomes" id="UP000216682"/>
    </source>
</evidence>
<protein>
    <recommendedName>
        <fullName evidence="4">DUF2243 domain-containing protein</fullName>
    </recommendedName>
</protein>
<gene>
    <name evidence="2" type="ORF">CFN03_12055</name>
</gene>